<organism evidence="11 12">
    <name type="scientific">Strongylocentrotus purpuratus</name>
    <name type="common">Purple sea urchin</name>
    <dbReference type="NCBI Taxonomy" id="7668"/>
    <lineage>
        <taxon>Eukaryota</taxon>
        <taxon>Metazoa</taxon>
        <taxon>Echinodermata</taxon>
        <taxon>Eleutherozoa</taxon>
        <taxon>Echinozoa</taxon>
        <taxon>Echinoidea</taxon>
        <taxon>Euechinoidea</taxon>
        <taxon>Echinacea</taxon>
        <taxon>Camarodonta</taxon>
        <taxon>Echinidea</taxon>
        <taxon>Strongylocentrotidae</taxon>
        <taxon>Strongylocentrotus</taxon>
    </lineage>
</organism>
<evidence type="ECO:0000259" key="10">
    <source>
        <dbReference type="Pfam" id="PF05922"/>
    </source>
</evidence>
<dbReference type="RefSeq" id="XP_003729848.1">
    <property type="nucleotide sequence ID" value="XM_003729800.3"/>
</dbReference>
<sequence length="375" mass="38996">MKLLIVLLVASLASAALRKAKEPIPGRYIVKMKTGQDVESMLAALGHTQIYHKYKTVFPGFAAALTDRMLQFALSSDAVEYVEEDGVVRADDVASWGLDRIDQLSLPLDGVFQPIGNQGQGVNIYVIDTGILIDHQDFNGRASVGFDYDNGTGIDCNGHGTHCAGTVAGTAFGVAKLGHVIAVRVLNCFGRGSWADIISGCEWVAGNAVFPAVVSMSLGGAESESVDDAIRAMINAGISVSVSGGNDDFSSCRKSPARTQEAITVGATDSADVRASFSNYGTCLDIFAPGVAITSAWYTSVDSTNTISGTSMATPHVAGAAAIFLGDDPTMTPADVKASIQIKSIAGVVGDPQGGSPNLLLYMGQGSGGHPWTLR</sequence>
<feature type="active site" description="Charge relay system" evidence="5 6">
    <location>
        <position position="311"/>
    </location>
</feature>
<dbReference type="PRINTS" id="PR00723">
    <property type="entry name" value="SUBTILISIN"/>
</dbReference>
<reference evidence="11" key="2">
    <citation type="submission" date="2021-01" db="UniProtKB">
        <authorList>
            <consortium name="EnsemblMetazoa"/>
        </authorList>
    </citation>
    <scope>IDENTIFICATION</scope>
</reference>
<dbReference type="GeneID" id="585281"/>
<dbReference type="InterPro" id="IPR037045">
    <property type="entry name" value="S8pro/Inhibitor_I9_sf"/>
</dbReference>
<dbReference type="Proteomes" id="UP000007110">
    <property type="component" value="Unassembled WGS sequence"/>
</dbReference>
<protein>
    <submittedName>
        <fullName evidence="11">Uncharacterized protein</fullName>
    </submittedName>
</protein>
<keyword evidence="8" id="KW-0732">Signal</keyword>
<dbReference type="PROSITE" id="PS00136">
    <property type="entry name" value="SUBTILASE_ASP"/>
    <property type="match status" value="1"/>
</dbReference>
<dbReference type="InterPro" id="IPR036852">
    <property type="entry name" value="Peptidase_S8/S53_dom_sf"/>
</dbReference>
<dbReference type="InterPro" id="IPR000209">
    <property type="entry name" value="Peptidase_S8/S53_dom"/>
</dbReference>
<evidence type="ECO:0000256" key="6">
    <source>
        <dbReference type="PROSITE-ProRule" id="PRU01240"/>
    </source>
</evidence>
<keyword evidence="3 6" id="KW-0378">Hydrolase</keyword>
<dbReference type="InterPro" id="IPR023827">
    <property type="entry name" value="Peptidase_S8_Asp-AS"/>
</dbReference>
<dbReference type="Gene3D" id="3.40.50.200">
    <property type="entry name" value="Peptidase S8/S53 domain"/>
    <property type="match status" value="1"/>
</dbReference>
<name>A0A7M7GIM1_STRPU</name>
<dbReference type="InterPro" id="IPR015500">
    <property type="entry name" value="Peptidase_S8_subtilisin-rel"/>
</dbReference>
<dbReference type="GO" id="GO:0004252">
    <property type="term" value="F:serine-type endopeptidase activity"/>
    <property type="evidence" value="ECO:0000318"/>
    <property type="project" value="GO_Central"/>
</dbReference>
<dbReference type="AlphaFoldDB" id="A0A7M7GIM1"/>
<evidence type="ECO:0000313" key="11">
    <source>
        <dbReference type="EnsemblMetazoa" id="XP_003729848"/>
    </source>
</evidence>
<keyword evidence="4 6" id="KW-0720">Serine protease</keyword>
<evidence type="ECO:0000256" key="5">
    <source>
        <dbReference type="PIRSR" id="PIRSR615500-1"/>
    </source>
</evidence>
<dbReference type="FunFam" id="3.40.50.200:FF:000014">
    <property type="entry name" value="Proteinase K"/>
    <property type="match status" value="1"/>
</dbReference>
<evidence type="ECO:0000256" key="8">
    <source>
        <dbReference type="SAM" id="SignalP"/>
    </source>
</evidence>
<comment type="similarity">
    <text evidence="1 6 7">Belongs to the peptidase S8 family.</text>
</comment>
<feature type="signal peptide" evidence="8">
    <location>
        <begin position="1"/>
        <end position="15"/>
    </location>
</feature>
<dbReference type="InParanoid" id="A0A7M7GIM1"/>
<dbReference type="EnsemblMetazoa" id="XM_785114">
    <property type="protein sequence ID" value="XP_790207"/>
    <property type="gene ID" value="LOC585281"/>
</dbReference>
<dbReference type="KEGG" id="spu:585281"/>
<feature type="active site" description="Charge relay system" evidence="5 6">
    <location>
        <position position="128"/>
    </location>
</feature>
<evidence type="ECO:0000256" key="2">
    <source>
        <dbReference type="ARBA" id="ARBA00022670"/>
    </source>
</evidence>
<dbReference type="OrthoDB" id="206201at2759"/>
<dbReference type="InterPro" id="IPR022398">
    <property type="entry name" value="Peptidase_S8_His-AS"/>
</dbReference>
<dbReference type="PROSITE" id="PS00137">
    <property type="entry name" value="SUBTILASE_HIS"/>
    <property type="match status" value="1"/>
</dbReference>
<evidence type="ECO:0000256" key="7">
    <source>
        <dbReference type="RuleBase" id="RU003355"/>
    </source>
</evidence>
<evidence type="ECO:0000256" key="3">
    <source>
        <dbReference type="ARBA" id="ARBA00022801"/>
    </source>
</evidence>
<evidence type="ECO:0000313" key="12">
    <source>
        <dbReference type="Proteomes" id="UP000007110"/>
    </source>
</evidence>
<dbReference type="RefSeq" id="XP_790207.3">
    <property type="nucleotide sequence ID" value="XM_785114.5"/>
</dbReference>
<evidence type="ECO:0000256" key="1">
    <source>
        <dbReference type="ARBA" id="ARBA00011073"/>
    </source>
</evidence>
<feature type="active site" description="Charge relay system" evidence="5 6">
    <location>
        <position position="159"/>
    </location>
</feature>
<feature type="chain" id="PRO_5033913206" evidence="8">
    <location>
        <begin position="16"/>
        <end position="375"/>
    </location>
</feature>
<dbReference type="SUPFAM" id="SSF54897">
    <property type="entry name" value="Protease propeptides/inhibitors"/>
    <property type="match status" value="1"/>
</dbReference>
<accession>A0A7M7GIM1</accession>
<dbReference type="Pfam" id="PF05922">
    <property type="entry name" value="Inhibitor_I9"/>
    <property type="match status" value="1"/>
</dbReference>
<dbReference type="InterPro" id="IPR023828">
    <property type="entry name" value="Peptidase_S8_Ser-AS"/>
</dbReference>
<proteinExistence type="inferred from homology"/>
<dbReference type="Pfam" id="PF00082">
    <property type="entry name" value="Peptidase_S8"/>
    <property type="match status" value="1"/>
</dbReference>
<dbReference type="SUPFAM" id="SSF52743">
    <property type="entry name" value="Subtilisin-like"/>
    <property type="match status" value="1"/>
</dbReference>
<dbReference type="PANTHER" id="PTHR43806">
    <property type="entry name" value="PEPTIDASE S8"/>
    <property type="match status" value="1"/>
</dbReference>
<dbReference type="InterPro" id="IPR010259">
    <property type="entry name" value="S8pro/Inhibitor_I9"/>
</dbReference>
<keyword evidence="2 6" id="KW-0645">Protease</keyword>
<dbReference type="EnsemblMetazoa" id="XM_003729800">
    <property type="protein sequence ID" value="XP_003729848"/>
    <property type="gene ID" value="LOC585281"/>
</dbReference>
<evidence type="ECO:0000259" key="9">
    <source>
        <dbReference type="Pfam" id="PF00082"/>
    </source>
</evidence>
<dbReference type="PANTHER" id="PTHR43806:SF58">
    <property type="entry name" value="ALKALINE PROTEASE 1-RELATED"/>
    <property type="match status" value="1"/>
</dbReference>
<dbReference type="PROSITE" id="PS51892">
    <property type="entry name" value="SUBTILASE"/>
    <property type="match status" value="1"/>
</dbReference>
<evidence type="ECO:0000256" key="4">
    <source>
        <dbReference type="ARBA" id="ARBA00022825"/>
    </source>
</evidence>
<dbReference type="InterPro" id="IPR034193">
    <property type="entry name" value="PCSK9_ProteinaseK-like"/>
</dbReference>
<keyword evidence="12" id="KW-1185">Reference proteome</keyword>
<reference evidence="12" key="1">
    <citation type="submission" date="2015-02" db="EMBL/GenBank/DDBJ databases">
        <title>Genome sequencing for Strongylocentrotus purpuratus.</title>
        <authorList>
            <person name="Murali S."/>
            <person name="Liu Y."/>
            <person name="Vee V."/>
            <person name="English A."/>
            <person name="Wang M."/>
            <person name="Skinner E."/>
            <person name="Han Y."/>
            <person name="Muzny D.M."/>
            <person name="Worley K.C."/>
            <person name="Gibbs R.A."/>
        </authorList>
    </citation>
    <scope>NUCLEOTIDE SEQUENCE</scope>
</reference>
<dbReference type="FunCoup" id="A0A7M7GIM1">
    <property type="interactions" value="14"/>
</dbReference>
<dbReference type="PROSITE" id="PS00138">
    <property type="entry name" value="SUBTILASE_SER"/>
    <property type="match status" value="1"/>
</dbReference>
<dbReference type="Gene3D" id="3.30.70.80">
    <property type="entry name" value="Peptidase S8 propeptide/proteinase inhibitor I9"/>
    <property type="match status" value="1"/>
</dbReference>
<dbReference type="GO" id="GO:0006508">
    <property type="term" value="P:proteolysis"/>
    <property type="evidence" value="ECO:0007669"/>
    <property type="project" value="UniProtKB-KW"/>
</dbReference>
<feature type="domain" description="Inhibitor I9" evidence="10">
    <location>
        <begin position="45"/>
        <end position="90"/>
    </location>
</feature>
<feature type="domain" description="Peptidase S8/S53" evidence="9">
    <location>
        <begin position="119"/>
        <end position="342"/>
    </location>
</feature>
<dbReference type="GO" id="GO:0005615">
    <property type="term" value="C:extracellular space"/>
    <property type="evidence" value="ECO:0000318"/>
    <property type="project" value="GO_Central"/>
</dbReference>
<dbReference type="CDD" id="cd04077">
    <property type="entry name" value="Peptidases_S8_PCSK9_ProteinaseK_like"/>
    <property type="match status" value="1"/>
</dbReference>
<dbReference type="InterPro" id="IPR050131">
    <property type="entry name" value="Peptidase_S8_subtilisin-like"/>
</dbReference>